<organism evidence="6 7">
    <name type="scientific">Dongia soli</name>
    <dbReference type="NCBI Taxonomy" id="600628"/>
    <lineage>
        <taxon>Bacteria</taxon>
        <taxon>Pseudomonadati</taxon>
        <taxon>Pseudomonadota</taxon>
        <taxon>Alphaproteobacteria</taxon>
        <taxon>Rhodospirillales</taxon>
        <taxon>Dongiaceae</taxon>
        <taxon>Dongia</taxon>
    </lineage>
</organism>
<dbReference type="Gene3D" id="3.40.190.290">
    <property type="match status" value="1"/>
</dbReference>
<proteinExistence type="inferred from homology"/>
<dbReference type="InterPro" id="IPR000847">
    <property type="entry name" value="LysR_HTH_N"/>
</dbReference>
<keyword evidence="7" id="KW-1185">Reference proteome</keyword>
<evidence type="ECO:0000256" key="1">
    <source>
        <dbReference type="ARBA" id="ARBA00009437"/>
    </source>
</evidence>
<keyword evidence="4" id="KW-0804">Transcription</keyword>
<dbReference type="RefSeq" id="WP_320507781.1">
    <property type="nucleotide sequence ID" value="NZ_JAXCLW010000002.1"/>
</dbReference>
<reference evidence="6 7" key="1">
    <citation type="journal article" date="2016" name="Antonie Van Leeuwenhoek">
        <title>Dongia soli sp. nov., isolated from soil from Dokdo, Korea.</title>
        <authorList>
            <person name="Kim D.U."/>
            <person name="Lee H."/>
            <person name="Kim H."/>
            <person name="Kim S.G."/>
            <person name="Ka J.O."/>
        </authorList>
    </citation>
    <scope>NUCLEOTIDE SEQUENCE [LARGE SCALE GENOMIC DNA]</scope>
    <source>
        <strain evidence="6 7">D78</strain>
    </source>
</reference>
<gene>
    <name evidence="6" type="ORF">SMD27_07665</name>
</gene>
<accession>A0ABU5E8M8</accession>
<dbReference type="EMBL" id="JAXCLW010000002">
    <property type="protein sequence ID" value="MDY0882715.1"/>
    <property type="molecule type" value="Genomic_DNA"/>
</dbReference>
<dbReference type="PANTHER" id="PTHR30126:SF91">
    <property type="entry name" value="LYSR FAMILY TRANSCRIPTIONAL REGULATOR"/>
    <property type="match status" value="1"/>
</dbReference>
<evidence type="ECO:0000256" key="4">
    <source>
        <dbReference type="ARBA" id="ARBA00023163"/>
    </source>
</evidence>
<dbReference type="PRINTS" id="PR00039">
    <property type="entry name" value="HTHLYSR"/>
</dbReference>
<dbReference type="Proteomes" id="UP001279642">
    <property type="component" value="Unassembled WGS sequence"/>
</dbReference>
<evidence type="ECO:0000259" key="5">
    <source>
        <dbReference type="PROSITE" id="PS50931"/>
    </source>
</evidence>
<keyword evidence="3" id="KW-0238">DNA-binding</keyword>
<dbReference type="SUPFAM" id="SSF53850">
    <property type="entry name" value="Periplasmic binding protein-like II"/>
    <property type="match status" value="1"/>
</dbReference>
<sequence length="298" mass="32832">MIDRLTLDQLRILIAIAETGSFSAAARRLGRVQSAISQSVQSLEATLGLELFDRSGKIPILSEAGRAILTDARGLVHGADLLRARAESIANDIEPELALAVDPVFPTHILMESLSALDRAFPQLPVLLFTDGLGGPEQRLRDGVARLAVYSLLVTGATDLQAEPLTDIPFVPVVATTHPLSKRPTPISRIELAEVTQLVLTDSTPLTQTLRGNLIGRRLWRFADLQTRLDYLLAGFGWCNMPLHLVEKHLDSGRLIRLRLIEDTSFLAPLYIVHDRTRPPGRAGKWLIDDLRSRLARS</sequence>
<name>A0ABU5E8M8_9PROT</name>
<keyword evidence="2" id="KW-0805">Transcription regulation</keyword>
<dbReference type="InterPro" id="IPR005119">
    <property type="entry name" value="LysR_subst-bd"/>
</dbReference>
<dbReference type="SUPFAM" id="SSF46785">
    <property type="entry name" value="Winged helix' DNA-binding domain"/>
    <property type="match status" value="1"/>
</dbReference>
<evidence type="ECO:0000256" key="3">
    <source>
        <dbReference type="ARBA" id="ARBA00023125"/>
    </source>
</evidence>
<comment type="similarity">
    <text evidence="1">Belongs to the LysR transcriptional regulatory family.</text>
</comment>
<dbReference type="InterPro" id="IPR036390">
    <property type="entry name" value="WH_DNA-bd_sf"/>
</dbReference>
<evidence type="ECO:0000256" key="2">
    <source>
        <dbReference type="ARBA" id="ARBA00023015"/>
    </source>
</evidence>
<comment type="caution">
    <text evidence="6">The sequence shown here is derived from an EMBL/GenBank/DDBJ whole genome shotgun (WGS) entry which is preliminary data.</text>
</comment>
<protein>
    <submittedName>
        <fullName evidence="6">LysR family transcriptional regulator</fullName>
    </submittedName>
</protein>
<dbReference type="PROSITE" id="PS50931">
    <property type="entry name" value="HTH_LYSR"/>
    <property type="match status" value="1"/>
</dbReference>
<evidence type="ECO:0000313" key="7">
    <source>
        <dbReference type="Proteomes" id="UP001279642"/>
    </source>
</evidence>
<dbReference type="Pfam" id="PF03466">
    <property type="entry name" value="LysR_substrate"/>
    <property type="match status" value="1"/>
</dbReference>
<feature type="domain" description="HTH lysR-type" evidence="5">
    <location>
        <begin position="5"/>
        <end position="62"/>
    </location>
</feature>
<dbReference type="InterPro" id="IPR036388">
    <property type="entry name" value="WH-like_DNA-bd_sf"/>
</dbReference>
<evidence type="ECO:0000313" key="6">
    <source>
        <dbReference type="EMBL" id="MDY0882715.1"/>
    </source>
</evidence>
<dbReference type="PANTHER" id="PTHR30126">
    <property type="entry name" value="HTH-TYPE TRANSCRIPTIONAL REGULATOR"/>
    <property type="match status" value="1"/>
</dbReference>
<dbReference type="Pfam" id="PF00126">
    <property type="entry name" value="HTH_1"/>
    <property type="match status" value="1"/>
</dbReference>
<dbReference type="Gene3D" id="1.10.10.10">
    <property type="entry name" value="Winged helix-like DNA-binding domain superfamily/Winged helix DNA-binding domain"/>
    <property type="match status" value="1"/>
</dbReference>